<evidence type="ECO:0000256" key="5">
    <source>
        <dbReference type="ARBA" id="ARBA00012213"/>
    </source>
</evidence>
<comment type="catalytic activity">
    <reaction evidence="1">
        <text>4-hydroxy-4-methyl-2-oxoglutarate = 2 pyruvate</text>
        <dbReference type="Rhea" id="RHEA:22748"/>
        <dbReference type="ChEBI" id="CHEBI:15361"/>
        <dbReference type="ChEBI" id="CHEBI:58276"/>
        <dbReference type="EC" id="4.1.3.17"/>
    </reaction>
</comment>
<accession>A0A9X0YUR3</accession>
<dbReference type="EMBL" id="JAGGMB010000013">
    <property type="protein sequence ID" value="MBP2079202.1"/>
    <property type="molecule type" value="Genomic_DNA"/>
</dbReference>
<evidence type="ECO:0000256" key="13">
    <source>
        <dbReference type="PIRSR" id="PIRSR605493-1"/>
    </source>
</evidence>
<proteinExistence type="inferred from homology"/>
<comment type="cofactor">
    <cofactor evidence="13">
        <name>Mg(2+)</name>
        <dbReference type="ChEBI" id="CHEBI:18420"/>
    </cofactor>
</comment>
<evidence type="ECO:0000313" key="15">
    <source>
        <dbReference type="Proteomes" id="UP001138793"/>
    </source>
</evidence>
<evidence type="ECO:0000256" key="10">
    <source>
        <dbReference type="ARBA" id="ARBA00030169"/>
    </source>
</evidence>
<protein>
    <recommendedName>
        <fullName evidence="7">Putative 4-hydroxy-4-methyl-2-oxoglutarate aldolase</fullName>
        <ecNumber evidence="6">4.1.1.112</ecNumber>
        <ecNumber evidence="5">4.1.3.17</ecNumber>
    </recommendedName>
    <alternativeName>
        <fullName evidence="11">Oxaloacetate decarboxylase</fullName>
    </alternativeName>
    <alternativeName>
        <fullName evidence="9">Regulator of ribonuclease activity homolog</fullName>
    </alternativeName>
    <alternativeName>
        <fullName evidence="10">RraA-like protein</fullName>
    </alternativeName>
</protein>
<dbReference type="EC" id="4.1.3.17" evidence="5"/>
<feature type="binding site" evidence="13">
    <location>
        <begin position="97"/>
        <end position="100"/>
    </location>
    <ligand>
        <name>substrate</name>
    </ligand>
</feature>
<dbReference type="GO" id="GO:0008948">
    <property type="term" value="F:oxaloacetate decarboxylase activity"/>
    <property type="evidence" value="ECO:0007669"/>
    <property type="project" value="UniProtKB-EC"/>
</dbReference>
<dbReference type="InterPro" id="IPR036704">
    <property type="entry name" value="RraA/RraA-like_sf"/>
</dbReference>
<dbReference type="Gene3D" id="3.50.30.40">
    <property type="entry name" value="Ribonuclease E inhibitor RraA/RraA-like"/>
    <property type="match status" value="1"/>
</dbReference>
<dbReference type="PANTHER" id="PTHR33254">
    <property type="entry name" value="4-HYDROXY-4-METHYL-2-OXOGLUTARATE ALDOLASE 3-RELATED"/>
    <property type="match status" value="1"/>
</dbReference>
<dbReference type="GO" id="GO:0046872">
    <property type="term" value="F:metal ion binding"/>
    <property type="evidence" value="ECO:0007669"/>
    <property type="project" value="UniProtKB-KW"/>
</dbReference>
<dbReference type="Pfam" id="PF03737">
    <property type="entry name" value="RraA-like"/>
    <property type="match status" value="1"/>
</dbReference>
<feature type="binding site" evidence="13">
    <location>
        <position position="119"/>
    </location>
    <ligand>
        <name>substrate</name>
    </ligand>
</feature>
<comment type="cofactor">
    <cofactor evidence="2">
        <name>a divalent metal cation</name>
        <dbReference type="ChEBI" id="CHEBI:60240"/>
    </cofactor>
</comment>
<evidence type="ECO:0000256" key="12">
    <source>
        <dbReference type="ARBA" id="ARBA00047973"/>
    </source>
</evidence>
<keyword evidence="13" id="KW-0479">Metal-binding</keyword>
<dbReference type="AlphaFoldDB" id="A0A9X0YUR3"/>
<feature type="binding site" evidence="13">
    <location>
        <position position="120"/>
    </location>
    <ligand>
        <name>Mg(2+)</name>
        <dbReference type="ChEBI" id="CHEBI:18420"/>
    </ligand>
</feature>
<evidence type="ECO:0000256" key="4">
    <source>
        <dbReference type="ARBA" id="ARBA00011233"/>
    </source>
</evidence>
<keyword evidence="15" id="KW-1185">Reference proteome</keyword>
<organism evidence="14 15">
    <name type="scientific">Oceanobacillus polygoni</name>
    <dbReference type="NCBI Taxonomy" id="1235259"/>
    <lineage>
        <taxon>Bacteria</taxon>
        <taxon>Bacillati</taxon>
        <taxon>Bacillota</taxon>
        <taxon>Bacilli</taxon>
        <taxon>Bacillales</taxon>
        <taxon>Bacillaceae</taxon>
        <taxon>Oceanobacillus</taxon>
    </lineage>
</organism>
<comment type="caution">
    <text evidence="14">The sequence shown here is derived from an EMBL/GenBank/DDBJ whole genome shotgun (WGS) entry which is preliminary data.</text>
</comment>
<dbReference type="PANTHER" id="PTHR33254:SF4">
    <property type="entry name" value="4-HYDROXY-4-METHYL-2-OXOGLUTARATE ALDOLASE 3-RELATED"/>
    <property type="match status" value="1"/>
</dbReference>
<dbReference type="SUPFAM" id="SSF89562">
    <property type="entry name" value="RraA-like"/>
    <property type="match status" value="1"/>
</dbReference>
<dbReference type="InterPro" id="IPR005493">
    <property type="entry name" value="RraA/RraA-like"/>
</dbReference>
<dbReference type="RefSeq" id="WP_187773795.1">
    <property type="nucleotide sequence ID" value="NZ_PIJY01000057.1"/>
</dbReference>
<comment type="subunit">
    <text evidence="4">Homotrimer.</text>
</comment>
<comment type="catalytic activity">
    <reaction evidence="12">
        <text>oxaloacetate + H(+) = pyruvate + CO2</text>
        <dbReference type="Rhea" id="RHEA:15641"/>
        <dbReference type="ChEBI" id="CHEBI:15361"/>
        <dbReference type="ChEBI" id="CHEBI:15378"/>
        <dbReference type="ChEBI" id="CHEBI:16452"/>
        <dbReference type="ChEBI" id="CHEBI:16526"/>
        <dbReference type="EC" id="4.1.1.112"/>
    </reaction>
</comment>
<evidence type="ECO:0000256" key="3">
    <source>
        <dbReference type="ARBA" id="ARBA00008621"/>
    </source>
</evidence>
<keyword evidence="13" id="KW-0460">Magnesium</keyword>
<dbReference type="EC" id="4.1.1.112" evidence="6"/>
<comment type="similarity">
    <text evidence="3">Belongs to the class II aldolase/RraA-like family.</text>
</comment>
<evidence type="ECO:0000256" key="7">
    <source>
        <dbReference type="ARBA" id="ARBA00016549"/>
    </source>
</evidence>
<dbReference type="NCBIfam" id="NF004850">
    <property type="entry name" value="PRK06201.1"/>
    <property type="match status" value="1"/>
</dbReference>
<reference evidence="14" key="1">
    <citation type="submission" date="2021-03" db="EMBL/GenBank/DDBJ databases">
        <title>Genomic Encyclopedia of Type Strains, Phase IV (KMG-IV): sequencing the most valuable type-strain genomes for metagenomic binning, comparative biology and taxonomic classification.</title>
        <authorList>
            <person name="Goeker M."/>
        </authorList>
    </citation>
    <scope>NUCLEOTIDE SEQUENCE</scope>
    <source>
        <strain evidence="14">DSM 107338</strain>
    </source>
</reference>
<evidence type="ECO:0000256" key="1">
    <source>
        <dbReference type="ARBA" id="ARBA00001342"/>
    </source>
</evidence>
<evidence type="ECO:0000256" key="9">
    <source>
        <dbReference type="ARBA" id="ARBA00029596"/>
    </source>
</evidence>
<dbReference type="Proteomes" id="UP001138793">
    <property type="component" value="Unassembled WGS sequence"/>
</dbReference>
<comment type="function">
    <text evidence="8">Catalyzes the aldol cleavage of 4-hydroxy-4-methyl-2-oxoglutarate (HMG) into 2 molecules of pyruvate. Also contains a secondary oxaloacetate (OAA) decarboxylase activity due to the common pyruvate enolate transition state formed following C-C bond cleavage in the retro-aldol and decarboxylation reactions.</text>
</comment>
<dbReference type="CDD" id="cd16841">
    <property type="entry name" value="RraA_family"/>
    <property type="match status" value="1"/>
</dbReference>
<sequence length="228" mass="24839">MSVGKRIIRHRNNLDKQLVEALRKYPSANVSDCMGRLYSMNAHIRPMGKDNKIIGQALTVKASIADNMLFHQALLMADPGDVIVVDAGRDMNHSVCGEIMYSYAKSKNIAGFVVDGSIRDVDYLVNNEFPVFAAGITGRGPYKNGPGEINVDISCGGQVVHPGDIILGDEDGIVVIPPQEALNILEKVKELQANEINSLNLIANGDWENGSIATNLSKQLKEDGYEFL</sequence>
<name>A0A9X0YUR3_9BACI</name>
<evidence type="ECO:0000256" key="11">
    <source>
        <dbReference type="ARBA" id="ARBA00032305"/>
    </source>
</evidence>
<evidence type="ECO:0000256" key="2">
    <source>
        <dbReference type="ARBA" id="ARBA00001968"/>
    </source>
</evidence>
<evidence type="ECO:0000256" key="8">
    <source>
        <dbReference type="ARBA" id="ARBA00025046"/>
    </source>
</evidence>
<evidence type="ECO:0000313" key="14">
    <source>
        <dbReference type="EMBL" id="MBP2079202.1"/>
    </source>
</evidence>
<gene>
    <name evidence="14" type="ORF">J2Z64_003473</name>
</gene>
<evidence type="ECO:0000256" key="6">
    <source>
        <dbReference type="ARBA" id="ARBA00012947"/>
    </source>
</evidence>
<dbReference type="GO" id="GO:0047443">
    <property type="term" value="F:4-hydroxy-4-methyl-2-oxoglutarate aldolase activity"/>
    <property type="evidence" value="ECO:0007669"/>
    <property type="project" value="UniProtKB-EC"/>
</dbReference>